<comment type="caution">
    <text evidence="8">The sequence shown here is derived from an EMBL/GenBank/DDBJ whole genome shotgun (WGS) entry which is preliminary data.</text>
</comment>
<dbReference type="CDD" id="cd18623">
    <property type="entry name" value="GH32_ScrB-like"/>
    <property type="match status" value="1"/>
</dbReference>
<dbReference type="SUPFAM" id="SSF49899">
    <property type="entry name" value="Concanavalin A-like lectins/glucanases"/>
    <property type="match status" value="1"/>
</dbReference>
<proteinExistence type="inferred from homology"/>
<dbReference type="SUPFAM" id="SSF75005">
    <property type="entry name" value="Arabinanase/levansucrase/invertase"/>
    <property type="match status" value="1"/>
</dbReference>
<dbReference type="OrthoDB" id="202537at2759"/>
<dbReference type="GO" id="GO:0004564">
    <property type="term" value="F:beta-fructofuranosidase activity"/>
    <property type="evidence" value="ECO:0007669"/>
    <property type="project" value="UniProtKB-EC"/>
</dbReference>
<evidence type="ECO:0000256" key="1">
    <source>
        <dbReference type="ARBA" id="ARBA00009902"/>
    </source>
</evidence>
<keyword evidence="9" id="KW-1185">Reference proteome</keyword>
<evidence type="ECO:0000313" key="9">
    <source>
        <dbReference type="Proteomes" id="UP000663880"/>
    </source>
</evidence>
<dbReference type="Gene3D" id="2.60.120.560">
    <property type="entry name" value="Exo-inulinase, domain 1"/>
    <property type="match status" value="1"/>
</dbReference>
<evidence type="ECO:0000256" key="5">
    <source>
        <dbReference type="SAM" id="SignalP"/>
    </source>
</evidence>
<keyword evidence="2 4" id="KW-0378">Hydrolase</keyword>
<dbReference type="PANTHER" id="PTHR43101:SF1">
    <property type="entry name" value="BETA-FRUCTOSIDASE"/>
    <property type="match status" value="1"/>
</dbReference>
<feature type="domain" description="Glycosyl hydrolase family 32 C-terminal" evidence="7">
    <location>
        <begin position="381"/>
        <end position="450"/>
    </location>
</feature>
<feature type="domain" description="Glycosyl hydrolase family 32 N-terminal" evidence="6">
    <location>
        <begin position="26"/>
        <end position="334"/>
    </location>
</feature>
<accession>A0A821XU61</accession>
<protein>
    <recommendedName>
        <fullName evidence="4">Sucrose-6-phosphate hydrolase</fullName>
        <ecNumber evidence="4">3.2.1.26</ecNumber>
    </recommendedName>
</protein>
<dbReference type="PROSITE" id="PS00609">
    <property type="entry name" value="GLYCOSYL_HYDROL_F32"/>
    <property type="match status" value="1"/>
</dbReference>
<dbReference type="EMBL" id="CAJOBZ010000071">
    <property type="protein sequence ID" value="CAF4949382.1"/>
    <property type="molecule type" value="Genomic_DNA"/>
</dbReference>
<evidence type="ECO:0000256" key="4">
    <source>
        <dbReference type="RuleBase" id="RU362110"/>
    </source>
</evidence>
<name>A0A821XU61_9NEOP</name>
<evidence type="ECO:0000256" key="3">
    <source>
        <dbReference type="ARBA" id="ARBA00023295"/>
    </source>
</evidence>
<dbReference type="Proteomes" id="UP000663880">
    <property type="component" value="Unassembled WGS sequence"/>
</dbReference>
<dbReference type="AlphaFoldDB" id="A0A821XU61"/>
<dbReference type="GO" id="GO:0005737">
    <property type="term" value="C:cytoplasm"/>
    <property type="evidence" value="ECO:0007669"/>
    <property type="project" value="InterPro"/>
</dbReference>
<dbReference type="GO" id="GO:0005975">
    <property type="term" value="P:carbohydrate metabolic process"/>
    <property type="evidence" value="ECO:0007669"/>
    <property type="project" value="InterPro"/>
</dbReference>
<reference evidence="8" key="1">
    <citation type="submission" date="2021-02" db="EMBL/GenBank/DDBJ databases">
        <authorList>
            <person name="Steward A R."/>
        </authorList>
    </citation>
    <scope>NUCLEOTIDE SEQUENCE</scope>
</reference>
<evidence type="ECO:0000256" key="2">
    <source>
        <dbReference type="ARBA" id="ARBA00022801"/>
    </source>
</evidence>
<feature type="chain" id="PRO_5032781614" description="Sucrose-6-phosphate hydrolase" evidence="5">
    <location>
        <begin position="19"/>
        <end position="490"/>
    </location>
</feature>
<evidence type="ECO:0000313" key="8">
    <source>
        <dbReference type="EMBL" id="CAF4949382.1"/>
    </source>
</evidence>
<dbReference type="EC" id="3.2.1.26" evidence="4"/>
<dbReference type="InterPro" id="IPR051214">
    <property type="entry name" value="GH32_Enzymes"/>
</dbReference>
<dbReference type="PANTHER" id="PTHR43101">
    <property type="entry name" value="BETA-FRUCTOSIDASE"/>
    <property type="match status" value="1"/>
</dbReference>
<evidence type="ECO:0000259" key="6">
    <source>
        <dbReference type="Pfam" id="PF00251"/>
    </source>
</evidence>
<gene>
    <name evidence="8" type="ORF">PMACD_LOCUS15528</name>
</gene>
<dbReference type="InterPro" id="IPR001362">
    <property type="entry name" value="Glyco_hydro_32"/>
</dbReference>
<organism evidence="8 9">
    <name type="scientific">Pieris macdunnoughi</name>
    <dbReference type="NCBI Taxonomy" id="345717"/>
    <lineage>
        <taxon>Eukaryota</taxon>
        <taxon>Metazoa</taxon>
        <taxon>Ecdysozoa</taxon>
        <taxon>Arthropoda</taxon>
        <taxon>Hexapoda</taxon>
        <taxon>Insecta</taxon>
        <taxon>Pterygota</taxon>
        <taxon>Neoptera</taxon>
        <taxon>Endopterygota</taxon>
        <taxon>Lepidoptera</taxon>
        <taxon>Glossata</taxon>
        <taxon>Ditrysia</taxon>
        <taxon>Papilionoidea</taxon>
        <taxon>Pieridae</taxon>
        <taxon>Pierinae</taxon>
        <taxon>Pieris</taxon>
    </lineage>
</organism>
<dbReference type="Gene3D" id="2.115.10.20">
    <property type="entry name" value="Glycosyl hydrolase domain, family 43"/>
    <property type="match status" value="1"/>
</dbReference>
<dbReference type="InterPro" id="IPR013320">
    <property type="entry name" value="ConA-like_dom_sf"/>
</dbReference>
<dbReference type="InterPro" id="IPR013148">
    <property type="entry name" value="Glyco_hydro_32_N"/>
</dbReference>
<dbReference type="InterPro" id="IPR013189">
    <property type="entry name" value="Glyco_hydro_32_C"/>
</dbReference>
<dbReference type="InterPro" id="IPR006232">
    <property type="entry name" value="Suc6P_hydrolase"/>
</dbReference>
<sequence length="490" mass="55783">MITKLITFIFFYSRLAAANNLYPKYHLSPDRGWMNDPNGFCFFNGVYHLFYQHNPYSSYGPGIVHWGHAVSTDFFHWKHLPVALNPDQWYDDGGVFSGSCLVDAGKMYLYYTGNVYHEGETPDHSQYQALATSDDGYNIVKYEMNPIINGSGFQPDLRDPKIWKHGDKYYMVLGNSFKGESNETLGRILLWESSDKINWEKASILLESDGRLGYMFECPDFFELDGHWVLLFSPQGVKPEGDKYKNLFQTGHIIGDFSYDTKTFTPLYDFQELDHGHDFYATQTTLDEDGSRVVIAWMDMWDQNYPEMDQGFAGQMTLARKLKLGKNGILLQKPVKDIDAARGRVLHSGVTRGGKVIKLVNNTAEILIRSSPLLNLDVFIESEGNQVQISYDHQKGTITLDRGGKDAVRRTNWRPLGKLTWRLYIDSSSIELFCGNGEVTFSSRFFPTGPVSIRLGRQSMIDNMTVRSMKQTVDISYPQPTAAETTSQSS</sequence>
<dbReference type="SMART" id="SM00640">
    <property type="entry name" value="Glyco_32"/>
    <property type="match status" value="1"/>
</dbReference>
<keyword evidence="3 4" id="KW-0326">Glycosidase</keyword>
<dbReference type="InterPro" id="IPR023296">
    <property type="entry name" value="Glyco_hydro_beta-prop_sf"/>
</dbReference>
<feature type="signal peptide" evidence="5">
    <location>
        <begin position="1"/>
        <end position="18"/>
    </location>
</feature>
<dbReference type="Pfam" id="PF08244">
    <property type="entry name" value="Glyco_hydro_32C"/>
    <property type="match status" value="1"/>
</dbReference>
<comment type="similarity">
    <text evidence="1 4">Belongs to the glycosyl hydrolase 32 family.</text>
</comment>
<evidence type="ECO:0000259" key="7">
    <source>
        <dbReference type="Pfam" id="PF08244"/>
    </source>
</evidence>
<dbReference type="Pfam" id="PF00251">
    <property type="entry name" value="Glyco_hydro_32N"/>
    <property type="match status" value="1"/>
</dbReference>
<comment type="catalytic activity">
    <reaction evidence="4">
        <text>Hydrolysis of terminal non-reducing beta-D-fructofuranoside residues in beta-D-fructofuranosides.</text>
        <dbReference type="EC" id="3.2.1.26"/>
    </reaction>
</comment>
<dbReference type="InterPro" id="IPR018053">
    <property type="entry name" value="Glyco_hydro_32_AS"/>
</dbReference>
<dbReference type="NCBIfam" id="TIGR01322">
    <property type="entry name" value="scrB_fam"/>
    <property type="match status" value="1"/>
</dbReference>
<keyword evidence="5" id="KW-0732">Signal</keyword>